<name>A0A8B6XBC1_9BURK</name>
<dbReference type="SUPFAM" id="SSF55874">
    <property type="entry name" value="ATPase domain of HSP90 chaperone/DNA topoisomerase II/histidine kinase"/>
    <property type="match status" value="1"/>
</dbReference>
<organism evidence="11 12">
    <name type="scientific">Derxia gummosa DSM 723</name>
    <dbReference type="NCBI Taxonomy" id="1121388"/>
    <lineage>
        <taxon>Bacteria</taxon>
        <taxon>Pseudomonadati</taxon>
        <taxon>Pseudomonadota</taxon>
        <taxon>Betaproteobacteria</taxon>
        <taxon>Burkholderiales</taxon>
        <taxon>Alcaligenaceae</taxon>
        <taxon>Derxia</taxon>
    </lineage>
</organism>
<dbReference type="CDD" id="cd00130">
    <property type="entry name" value="PAS"/>
    <property type="match status" value="1"/>
</dbReference>
<dbReference type="EC" id="2.7.13.3" evidence="2"/>
<feature type="transmembrane region" description="Helical" evidence="7">
    <location>
        <begin position="98"/>
        <end position="117"/>
    </location>
</feature>
<dbReference type="Gene3D" id="3.30.450.20">
    <property type="entry name" value="PAS domain"/>
    <property type="match status" value="2"/>
</dbReference>
<dbReference type="SMART" id="SM00086">
    <property type="entry name" value="PAC"/>
    <property type="match status" value="1"/>
</dbReference>
<dbReference type="InterPro" id="IPR050351">
    <property type="entry name" value="BphY/WalK/GraS-like"/>
</dbReference>
<evidence type="ECO:0000256" key="4">
    <source>
        <dbReference type="ARBA" id="ARBA00022777"/>
    </source>
</evidence>
<dbReference type="GO" id="GO:0000156">
    <property type="term" value="F:phosphorelay response regulator activity"/>
    <property type="evidence" value="ECO:0007669"/>
    <property type="project" value="TreeGrafter"/>
</dbReference>
<keyword evidence="11" id="KW-1185">Reference proteome</keyword>
<evidence type="ECO:0000259" key="8">
    <source>
        <dbReference type="PROSITE" id="PS50109"/>
    </source>
</evidence>
<evidence type="ECO:0000259" key="9">
    <source>
        <dbReference type="PROSITE" id="PS50112"/>
    </source>
</evidence>
<dbReference type="NCBIfam" id="TIGR00229">
    <property type="entry name" value="sensory_box"/>
    <property type="match status" value="1"/>
</dbReference>
<sequence>MASAEPSWRVKTRQFAEAADRGGRCAPFVIHRTHVVLASARRGRATGACMACCGRRAARRRGCRETARRRGVRDAFRGGIRQPADAGSGANRTSGSHMSRGAFVITLILGAVGLLLATDLHRAYRATVSAEESRLVSIASAIERNSAEQLRASGRMLDALRNDIAALSGSADRAERMNGRMLALADSVIGVRTLLHVSADGRVLSSNRRELIGENFRGSERYRLLRAGNDPEVLYVSPPFTTPLGVFTTSLGKVIVEAGGRFDGYVLAILDPAYFGVMMQSLLYADDMRISVAHGDGKVIFSTQTTPDLRGFDLSRVADSPFNRHLLGGQSASFVIDRATATGDMRFIAIRTVLPASGRASDPLVVAVSRRRDAVMADWRREAARLGLLYLGLVAAIGIGHQAYRHRQHAFRLLSREKSEAEAAAQARILDADVQFEGFFEQLPLGAVQLGADGRFQRVNDAYCRITGFAREALVGKLRPVDLTPAEDRADELVMMSFFYSTPDYRIDADKRLVRRDGRVIRVHVTASAVRDAAGRVRFTTAVVQDVTALRPGRDDQAGWAAEVASCAKTLELANLSHAMRAHLRQLTGAASQLGAGALDAQQRARLATIGTAARRIDAVTGERLARVGSDAGTTGAAIAPLDLAQLVHGVMAAVGDAAAAKAVTLHYAHDLPPGTFGGDAAALAALLGCCCHAAIARSPSGGSITIRSEPGGEDAGSTLVWLSVQDDGTDIDPAFIEQLFRPADPASPWRHDSAAGDLVVVRQLARLLGGDAGGEPGPDGGCVLRVSVRLAREEDRGGRHLTRRRSNQGPAIST</sequence>
<dbReference type="PANTHER" id="PTHR42878:SF14">
    <property type="entry name" value="OSMOLARITY TWO-COMPONENT SYSTEM PROTEIN SSK1"/>
    <property type="match status" value="1"/>
</dbReference>
<dbReference type="GO" id="GO:0030295">
    <property type="term" value="F:protein kinase activator activity"/>
    <property type="evidence" value="ECO:0007669"/>
    <property type="project" value="TreeGrafter"/>
</dbReference>
<dbReference type="InterPro" id="IPR036890">
    <property type="entry name" value="HATPase_C_sf"/>
</dbReference>
<keyword evidence="4" id="KW-0418">Kinase</keyword>
<evidence type="ECO:0000256" key="2">
    <source>
        <dbReference type="ARBA" id="ARBA00012438"/>
    </source>
</evidence>
<dbReference type="Proteomes" id="UP000675920">
    <property type="component" value="Unplaced"/>
</dbReference>
<dbReference type="PROSITE" id="PS50113">
    <property type="entry name" value="PAC"/>
    <property type="match status" value="1"/>
</dbReference>
<dbReference type="Pfam" id="PF02518">
    <property type="entry name" value="HATPase_c"/>
    <property type="match status" value="1"/>
</dbReference>
<dbReference type="GO" id="GO:0004673">
    <property type="term" value="F:protein histidine kinase activity"/>
    <property type="evidence" value="ECO:0007669"/>
    <property type="project" value="UniProtKB-EC"/>
</dbReference>
<dbReference type="InterPro" id="IPR035965">
    <property type="entry name" value="PAS-like_dom_sf"/>
</dbReference>
<dbReference type="InterPro" id="IPR005467">
    <property type="entry name" value="His_kinase_dom"/>
</dbReference>
<feature type="domain" description="PAS" evidence="9">
    <location>
        <begin position="432"/>
        <end position="489"/>
    </location>
</feature>
<dbReference type="InterPro" id="IPR000014">
    <property type="entry name" value="PAS"/>
</dbReference>
<dbReference type="PROSITE" id="PS50109">
    <property type="entry name" value="HIS_KIN"/>
    <property type="match status" value="1"/>
</dbReference>
<dbReference type="AlphaFoldDB" id="A0A8B6XBC1"/>
<dbReference type="SUPFAM" id="SSF55785">
    <property type="entry name" value="PYP-like sensor domain (PAS domain)"/>
    <property type="match status" value="1"/>
</dbReference>
<dbReference type="PANTHER" id="PTHR42878">
    <property type="entry name" value="TWO-COMPONENT HISTIDINE KINASE"/>
    <property type="match status" value="1"/>
</dbReference>
<feature type="domain" description="Histidine kinase" evidence="8">
    <location>
        <begin position="575"/>
        <end position="793"/>
    </location>
</feature>
<keyword evidence="7" id="KW-1133">Transmembrane helix</keyword>
<dbReference type="GO" id="GO:0016020">
    <property type="term" value="C:membrane"/>
    <property type="evidence" value="ECO:0007669"/>
    <property type="project" value="UniProtKB-SubCell"/>
</dbReference>
<accession>A0A8B6XBC1</accession>
<evidence type="ECO:0000256" key="6">
    <source>
        <dbReference type="SAM" id="MobiDB-lite"/>
    </source>
</evidence>
<dbReference type="InterPro" id="IPR003594">
    <property type="entry name" value="HATPase_dom"/>
</dbReference>
<dbReference type="Pfam" id="PF08448">
    <property type="entry name" value="PAS_4"/>
    <property type="match status" value="1"/>
</dbReference>
<evidence type="ECO:0000313" key="11">
    <source>
        <dbReference type="Proteomes" id="UP000675920"/>
    </source>
</evidence>
<proteinExistence type="predicted"/>
<dbReference type="Gene3D" id="3.30.565.10">
    <property type="entry name" value="Histidine kinase-like ATPase, C-terminal domain"/>
    <property type="match status" value="1"/>
</dbReference>
<evidence type="ECO:0000259" key="10">
    <source>
        <dbReference type="PROSITE" id="PS50113"/>
    </source>
</evidence>
<keyword evidence="3" id="KW-0808">Transferase</keyword>
<evidence type="ECO:0000256" key="3">
    <source>
        <dbReference type="ARBA" id="ARBA00022679"/>
    </source>
</evidence>
<dbReference type="RefSeq" id="WP_084545044.1">
    <property type="nucleotide sequence ID" value="NZ_AXWS01000013.1"/>
</dbReference>
<feature type="region of interest" description="Disordered" evidence="6">
    <location>
        <begin position="796"/>
        <end position="815"/>
    </location>
</feature>
<dbReference type="InterPro" id="IPR000700">
    <property type="entry name" value="PAS-assoc_C"/>
</dbReference>
<reference evidence="12" key="1">
    <citation type="submission" date="2025-08" db="UniProtKB">
        <authorList>
            <consortium name="RefSeq"/>
        </authorList>
    </citation>
    <scope>IDENTIFICATION</scope>
</reference>
<dbReference type="GO" id="GO:0007234">
    <property type="term" value="P:osmosensory signaling via phosphorelay pathway"/>
    <property type="evidence" value="ECO:0007669"/>
    <property type="project" value="TreeGrafter"/>
</dbReference>
<keyword evidence="5 7" id="KW-0472">Membrane</keyword>
<dbReference type="PROSITE" id="PS50112">
    <property type="entry name" value="PAS"/>
    <property type="match status" value="1"/>
</dbReference>
<keyword evidence="7" id="KW-0812">Transmembrane</keyword>
<evidence type="ECO:0000256" key="7">
    <source>
        <dbReference type="SAM" id="Phobius"/>
    </source>
</evidence>
<dbReference type="InterPro" id="IPR001610">
    <property type="entry name" value="PAC"/>
</dbReference>
<evidence type="ECO:0000256" key="5">
    <source>
        <dbReference type="ARBA" id="ARBA00023136"/>
    </source>
</evidence>
<dbReference type="OrthoDB" id="9813903at2"/>
<protein>
    <recommendedName>
        <fullName evidence="2">histidine kinase</fullName>
        <ecNumber evidence="2">2.7.13.3</ecNumber>
    </recommendedName>
</protein>
<feature type="domain" description="PAC" evidence="10">
    <location>
        <begin position="507"/>
        <end position="559"/>
    </location>
</feature>
<comment type="catalytic activity">
    <reaction evidence="1">
        <text>ATP + protein L-histidine = ADP + protein N-phospho-L-histidine.</text>
        <dbReference type="EC" id="2.7.13.3"/>
    </reaction>
</comment>
<dbReference type="InterPro" id="IPR013656">
    <property type="entry name" value="PAS_4"/>
</dbReference>
<evidence type="ECO:0000313" key="12">
    <source>
        <dbReference type="RefSeq" id="WP_084545044.1"/>
    </source>
</evidence>
<evidence type="ECO:0000256" key="1">
    <source>
        <dbReference type="ARBA" id="ARBA00000085"/>
    </source>
</evidence>